<organism evidence="2 3">
    <name type="scientific">Tetracentron sinense</name>
    <name type="common">Spur-leaf</name>
    <dbReference type="NCBI Taxonomy" id="13715"/>
    <lineage>
        <taxon>Eukaryota</taxon>
        <taxon>Viridiplantae</taxon>
        <taxon>Streptophyta</taxon>
        <taxon>Embryophyta</taxon>
        <taxon>Tracheophyta</taxon>
        <taxon>Spermatophyta</taxon>
        <taxon>Magnoliopsida</taxon>
        <taxon>Trochodendrales</taxon>
        <taxon>Trochodendraceae</taxon>
        <taxon>Tetracentron</taxon>
    </lineage>
</organism>
<feature type="compositionally biased region" description="Polar residues" evidence="1">
    <location>
        <begin position="215"/>
        <end position="226"/>
    </location>
</feature>
<dbReference type="InterPro" id="IPR007174">
    <property type="entry name" value="Las1"/>
</dbReference>
<dbReference type="AlphaFoldDB" id="A0A834ZC92"/>
<keyword evidence="3" id="KW-1185">Reference proteome</keyword>
<proteinExistence type="predicted"/>
<accession>A0A834ZC92</accession>
<dbReference type="GO" id="GO:0000460">
    <property type="term" value="P:maturation of 5.8S rRNA"/>
    <property type="evidence" value="ECO:0007669"/>
    <property type="project" value="TreeGrafter"/>
</dbReference>
<dbReference type="EMBL" id="JABCRI010000007">
    <property type="protein sequence ID" value="KAF8403661.1"/>
    <property type="molecule type" value="Genomic_DNA"/>
</dbReference>
<dbReference type="OMA" id="NGWSIAK"/>
<evidence type="ECO:0000313" key="2">
    <source>
        <dbReference type="EMBL" id="KAF8403661.1"/>
    </source>
</evidence>
<evidence type="ECO:0000313" key="3">
    <source>
        <dbReference type="Proteomes" id="UP000655225"/>
    </source>
</evidence>
<feature type="region of interest" description="Disordered" evidence="1">
    <location>
        <begin position="171"/>
        <end position="231"/>
    </location>
</feature>
<protein>
    <submittedName>
        <fullName evidence="2">Uncharacterized protein</fullName>
    </submittedName>
</protein>
<dbReference type="GO" id="GO:0000470">
    <property type="term" value="P:maturation of LSU-rRNA"/>
    <property type="evidence" value="ECO:0007669"/>
    <property type="project" value="TreeGrafter"/>
</dbReference>
<sequence length="797" mass="89332">MESLLGIQEIKEEDRSIGYKLVPWLSWDEWNFVSESLFSSSPDSVADALRRISGWRSRGCLPVVIEVTASIVEIRQKDPFFRENCDYEPDKDPFANMIFKFRPSHYEAEVPIGSISSRGELRLLRRCGSEDSGGSRPESLVKMSQDSAVLLKEGRVCSMKVNWEGWSGQDGVGVQAASRSEPVGSSQLVSRVSDSVEEESVSSLEEGASCRDEVNQCSESDNSLEGSSDEEGLWRLQGAESKWRLVNGVVEKTRKKTEVSIAEAADAIGIPRMLIDIRHEGSHRDLPSLHLVRLASIKALEWLKYYYWEPQKNAIPYQRDGTVNARKEIRSRLRELAFYINLMQAPQLDSSLIKERRVKQCELLRGHNKFFSRMAGNFKSSKSGGYKKQVSRTLRNLVQLYSSFPSEVVSVLLELLLKACDSSISNEVESCNNSQVDPSPGNSGTITVSSDDWKLVIMRLSSKVPELLLTMLQAVLEMIKTREAMKSEIGKIFGIVSLLFFFKWRIIQFYVDGSLGHRAEIRQIEHLSSLVTWLVRNLKEAKPMSHRGTAAEIQVSLAEADLPKATLTELLRKCLLILAPANNQLMDSALLLAHMIGNSSMIERLKKLSLLSLPSLDCTDESSEKTDVEHILLQQEDSISRAAEKLEFLKVSRMKVKMVNTEQNNDDVGKEKTAWTVAKSWNSCPIGMLPRDFGSSGILPVLDRVGDQQEVQKLTESKEHWVLNRCSTKSELSCDAELLENSSVVKKMRETVEDGELYGENALSLGSVEGQLMIGGVWKKVGEEELLAIESAVRILV</sequence>
<reference evidence="2 3" key="1">
    <citation type="submission" date="2020-04" db="EMBL/GenBank/DDBJ databases">
        <title>Plant Genome Project.</title>
        <authorList>
            <person name="Zhang R.-G."/>
        </authorList>
    </citation>
    <scope>NUCLEOTIDE SEQUENCE [LARGE SCALE GENOMIC DNA]</scope>
    <source>
        <strain evidence="2">YNK0</strain>
        <tissue evidence="2">Leaf</tissue>
    </source>
</reference>
<dbReference type="GO" id="GO:0004519">
    <property type="term" value="F:endonuclease activity"/>
    <property type="evidence" value="ECO:0007669"/>
    <property type="project" value="InterPro"/>
</dbReference>
<evidence type="ECO:0000256" key="1">
    <source>
        <dbReference type="SAM" id="MobiDB-lite"/>
    </source>
</evidence>
<name>A0A834ZC92_TETSI</name>
<dbReference type="GO" id="GO:0030687">
    <property type="term" value="C:preribosome, large subunit precursor"/>
    <property type="evidence" value="ECO:0007669"/>
    <property type="project" value="TreeGrafter"/>
</dbReference>
<dbReference type="Pfam" id="PF04031">
    <property type="entry name" value="Las1"/>
    <property type="match status" value="2"/>
</dbReference>
<dbReference type="PANTHER" id="PTHR15002">
    <property type="entry name" value="RIBOSOMAL BIOGENESIS PROTEIN LAS1L"/>
    <property type="match status" value="1"/>
</dbReference>
<dbReference type="Proteomes" id="UP000655225">
    <property type="component" value="Unassembled WGS sequence"/>
</dbReference>
<gene>
    <name evidence="2" type="ORF">HHK36_011765</name>
</gene>
<dbReference type="PANTHER" id="PTHR15002:SF0">
    <property type="entry name" value="RIBOSOMAL BIOGENESIS PROTEIN LAS1L"/>
    <property type="match status" value="1"/>
</dbReference>
<dbReference type="GO" id="GO:0090730">
    <property type="term" value="C:Las1 complex"/>
    <property type="evidence" value="ECO:0007669"/>
    <property type="project" value="InterPro"/>
</dbReference>
<dbReference type="OrthoDB" id="10263222at2759"/>
<comment type="caution">
    <text evidence="2">The sequence shown here is derived from an EMBL/GenBank/DDBJ whole genome shotgun (WGS) entry which is preliminary data.</text>
</comment>